<feature type="transmembrane region" description="Helical" evidence="5">
    <location>
        <begin position="81"/>
        <end position="100"/>
    </location>
</feature>
<feature type="transmembrane region" description="Helical" evidence="5">
    <location>
        <begin position="20"/>
        <end position="40"/>
    </location>
</feature>
<dbReference type="Pfam" id="PF01758">
    <property type="entry name" value="SBF"/>
    <property type="match status" value="1"/>
</dbReference>
<proteinExistence type="predicted"/>
<comment type="subcellular location">
    <subcellularLocation>
        <location evidence="1">Membrane</location>
        <topology evidence="1">Multi-pass membrane protein</topology>
    </subcellularLocation>
</comment>
<evidence type="ECO:0000313" key="7">
    <source>
        <dbReference type="Proteomes" id="UP000004095"/>
    </source>
</evidence>
<keyword evidence="3 5" id="KW-1133">Transmembrane helix</keyword>
<accession>A1ZPR1</accession>
<dbReference type="Proteomes" id="UP000004095">
    <property type="component" value="Unassembled WGS sequence"/>
</dbReference>
<keyword evidence="2 5" id="KW-0812">Transmembrane</keyword>
<keyword evidence="7" id="KW-1185">Reference proteome</keyword>
<dbReference type="RefSeq" id="WP_002699196.1">
    <property type="nucleotide sequence ID" value="NZ_AAWS01000022.1"/>
</dbReference>
<dbReference type="PANTHER" id="PTHR10361:SF28">
    <property type="entry name" value="P3 PROTEIN-RELATED"/>
    <property type="match status" value="1"/>
</dbReference>
<evidence type="ECO:0000256" key="3">
    <source>
        <dbReference type="ARBA" id="ARBA00022989"/>
    </source>
</evidence>
<evidence type="ECO:0000256" key="4">
    <source>
        <dbReference type="ARBA" id="ARBA00023136"/>
    </source>
</evidence>
<feature type="transmembrane region" description="Helical" evidence="5">
    <location>
        <begin position="112"/>
        <end position="134"/>
    </location>
</feature>
<dbReference type="InterPro" id="IPR002657">
    <property type="entry name" value="BilAc:Na_symport/Acr3"/>
</dbReference>
<sequence length="304" mass="33193">MHFLAIDLNQAVLKFSDDNVILLKICLGIVMYGVALNLHTKDFKEILTNPRSVVIGLLSQVVLLPAATFGLITLLNPHPSLALGMILVAACPGGPLSNFIAHLSGGNAELSVSLTTITTLLSSFTTPFNFAFWANMLDIQSASGKPLTIDFIEMVIVILELTIIPTFLGMLTRYRFPQFAEKITKAFRIVSLIIFVIFIVGAFVDNLGIFVKYLFHFLGLVLAHNLVALLVGGLTARVFRVPGRDLRTITIETGIQNGSTSVVLTMAFFGGVGGMALIVGWWAIWDMCSSLILAFYWSKRPVKT</sequence>
<dbReference type="EMBL" id="AAWS01000022">
    <property type="protein sequence ID" value="EAY27566.1"/>
    <property type="molecule type" value="Genomic_DNA"/>
</dbReference>
<dbReference type="PANTHER" id="PTHR10361">
    <property type="entry name" value="SODIUM-BILE ACID COTRANSPORTER"/>
    <property type="match status" value="1"/>
</dbReference>
<evidence type="ECO:0000256" key="5">
    <source>
        <dbReference type="SAM" id="Phobius"/>
    </source>
</evidence>
<feature type="transmembrane region" description="Helical" evidence="5">
    <location>
        <begin position="260"/>
        <end position="284"/>
    </location>
</feature>
<reference evidence="6 7" key="1">
    <citation type="submission" date="2007-01" db="EMBL/GenBank/DDBJ databases">
        <authorList>
            <person name="Haygood M."/>
            <person name="Podell S."/>
            <person name="Anderson C."/>
            <person name="Hopkinson B."/>
            <person name="Roe K."/>
            <person name="Barbeau K."/>
            <person name="Gaasterland T."/>
            <person name="Ferriera S."/>
            <person name="Johnson J."/>
            <person name="Kravitz S."/>
            <person name="Beeson K."/>
            <person name="Sutton G."/>
            <person name="Rogers Y.-H."/>
            <person name="Friedman R."/>
            <person name="Frazier M."/>
            <person name="Venter J.C."/>
        </authorList>
    </citation>
    <scope>NUCLEOTIDE SEQUENCE [LARGE SCALE GENOMIC DNA]</scope>
    <source>
        <strain evidence="6 7">ATCC 23134</strain>
    </source>
</reference>
<name>A1ZPR1_MICM2</name>
<evidence type="ECO:0000313" key="6">
    <source>
        <dbReference type="EMBL" id="EAY27566.1"/>
    </source>
</evidence>
<evidence type="ECO:0000256" key="2">
    <source>
        <dbReference type="ARBA" id="ARBA00022692"/>
    </source>
</evidence>
<dbReference type="OrthoDB" id="9806785at2"/>
<dbReference type="InterPro" id="IPR004710">
    <property type="entry name" value="Bilac:Na_transpt"/>
</dbReference>
<dbReference type="GO" id="GO:0016020">
    <property type="term" value="C:membrane"/>
    <property type="evidence" value="ECO:0007669"/>
    <property type="project" value="UniProtKB-SubCell"/>
</dbReference>
<feature type="transmembrane region" description="Helical" evidence="5">
    <location>
        <begin position="186"/>
        <end position="204"/>
    </location>
</feature>
<organism evidence="6 7">
    <name type="scientific">Microscilla marina ATCC 23134</name>
    <dbReference type="NCBI Taxonomy" id="313606"/>
    <lineage>
        <taxon>Bacteria</taxon>
        <taxon>Pseudomonadati</taxon>
        <taxon>Bacteroidota</taxon>
        <taxon>Cytophagia</taxon>
        <taxon>Cytophagales</taxon>
        <taxon>Microscillaceae</taxon>
        <taxon>Microscilla</taxon>
    </lineage>
</organism>
<feature type="transmembrane region" description="Helical" evidence="5">
    <location>
        <begin position="216"/>
        <end position="239"/>
    </location>
</feature>
<comment type="caution">
    <text evidence="6">The sequence shown here is derived from an EMBL/GenBank/DDBJ whole genome shotgun (WGS) entry which is preliminary data.</text>
</comment>
<feature type="transmembrane region" description="Helical" evidence="5">
    <location>
        <begin position="52"/>
        <end position="75"/>
    </location>
</feature>
<keyword evidence="4 5" id="KW-0472">Membrane</keyword>
<dbReference type="eggNOG" id="COG0385">
    <property type="taxonomic scope" value="Bacteria"/>
</dbReference>
<dbReference type="AlphaFoldDB" id="A1ZPR1"/>
<dbReference type="Gene3D" id="1.20.1530.20">
    <property type="match status" value="1"/>
</dbReference>
<gene>
    <name evidence="6" type="ORF">M23134_02813</name>
</gene>
<dbReference type="InterPro" id="IPR038770">
    <property type="entry name" value="Na+/solute_symporter_sf"/>
</dbReference>
<protein>
    <submittedName>
        <fullName evidence="6">Na(+) dependent transporter,Sodium Bile acid symporter family</fullName>
    </submittedName>
</protein>
<evidence type="ECO:0000256" key="1">
    <source>
        <dbReference type="ARBA" id="ARBA00004141"/>
    </source>
</evidence>
<feature type="transmembrane region" description="Helical" evidence="5">
    <location>
        <begin position="154"/>
        <end position="174"/>
    </location>
</feature>